<evidence type="ECO:0000313" key="1">
    <source>
        <dbReference type="EMBL" id="GFS06584.1"/>
    </source>
</evidence>
<comment type="caution">
    <text evidence="1">The sequence shown here is derived from an EMBL/GenBank/DDBJ whole genome shotgun (WGS) entry which is preliminary data.</text>
</comment>
<organism evidence="1 2">
    <name type="scientific">Elysia marginata</name>
    <dbReference type="NCBI Taxonomy" id="1093978"/>
    <lineage>
        <taxon>Eukaryota</taxon>
        <taxon>Metazoa</taxon>
        <taxon>Spiralia</taxon>
        <taxon>Lophotrochozoa</taxon>
        <taxon>Mollusca</taxon>
        <taxon>Gastropoda</taxon>
        <taxon>Heterobranchia</taxon>
        <taxon>Euthyneura</taxon>
        <taxon>Panpulmonata</taxon>
        <taxon>Sacoglossa</taxon>
        <taxon>Placobranchoidea</taxon>
        <taxon>Plakobranchidae</taxon>
        <taxon>Elysia</taxon>
    </lineage>
</organism>
<protein>
    <submittedName>
        <fullName evidence="1">Uncharacterized protein</fullName>
    </submittedName>
</protein>
<proteinExistence type="predicted"/>
<dbReference type="Proteomes" id="UP000762676">
    <property type="component" value="Unassembled WGS sequence"/>
</dbReference>
<name>A0AAV4I837_9GAST</name>
<keyword evidence="2" id="KW-1185">Reference proteome</keyword>
<reference evidence="1 2" key="1">
    <citation type="journal article" date="2021" name="Elife">
        <title>Chloroplast acquisition without the gene transfer in kleptoplastic sea slugs, Plakobranchus ocellatus.</title>
        <authorList>
            <person name="Maeda T."/>
            <person name="Takahashi S."/>
            <person name="Yoshida T."/>
            <person name="Shimamura S."/>
            <person name="Takaki Y."/>
            <person name="Nagai Y."/>
            <person name="Toyoda A."/>
            <person name="Suzuki Y."/>
            <person name="Arimoto A."/>
            <person name="Ishii H."/>
            <person name="Satoh N."/>
            <person name="Nishiyama T."/>
            <person name="Hasebe M."/>
            <person name="Maruyama T."/>
            <person name="Minagawa J."/>
            <person name="Obokata J."/>
            <person name="Shigenobu S."/>
        </authorList>
    </citation>
    <scope>NUCLEOTIDE SEQUENCE [LARGE SCALE GENOMIC DNA]</scope>
</reference>
<gene>
    <name evidence="1" type="ORF">ElyMa_002968300</name>
</gene>
<sequence>MHIVESRWRLFGHILRRDKDIQANKAMQAYFNQMACRYRGRPTATLPVIINRELSQAYPHHKKLKTLNYLQTMRLLAQDRNKWRTFTRRIVPSLLRPLTLTSRRRAADRSNEVTQLTL</sequence>
<accession>A0AAV4I837</accession>
<evidence type="ECO:0000313" key="2">
    <source>
        <dbReference type="Proteomes" id="UP000762676"/>
    </source>
</evidence>
<dbReference type="AlphaFoldDB" id="A0AAV4I837"/>
<dbReference type="EMBL" id="BMAT01006117">
    <property type="protein sequence ID" value="GFS06584.1"/>
    <property type="molecule type" value="Genomic_DNA"/>
</dbReference>